<feature type="transmembrane region" description="Helical" evidence="5">
    <location>
        <begin position="61"/>
        <end position="81"/>
    </location>
</feature>
<evidence type="ECO:0000313" key="7">
    <source>
        <dbReference type="Proteomes" id="UP000574369"/>
    </source>
</evidence>
<dbReference type="PANTHER" id="PTHR36926:SF1">
    <property type="entry name" value="COLICIN V PRODUCTION PROTEIN"/>
    <property type="match status" value="1"/>
</dbReference>
<dbReference type="InterPro" id="IPR003825">
    <property type="entry name" value="Colicin-V_CvpA"/>
</dbReference>
<keyword evidence="3 5" id="KW-1133">Transmembrane helix</keyword>
<proteinExistence type="predicted"/>
<name>A0ABR6GLF8_9BURK</name>
<protein>
    <submittedName>
        <fullName evidence="6">Membrane protein required for colicin V production</fullName>
    </submittedName>
</protein>
<gene>
    <name evidence="6" type="ORF">FHS28_000304</name>
</gene>
<keyword evidence="2 5" id="KW-0812">Transmembrane</keyword>
<keyword evidence="7" id="KW-1185">Reference proteome</keyword>
<dbReference type="RefSeq" id="WP_088449403.1">
    <property type="nucleotide sequence ID" value="NZ_JACHXO010000001.1"/>
</dbReference>
<evidence type="ECO:0000256" key="5">
    <source>
        <dbReference type="SAM" id="Phobius"/>
    </source>
</evidence>
<evidence type="ECO:0000256" key="1">
    <source>
        <dbReference type="ARBA" id="ARBA00004141"/>
    </source>
</evidence>
<keyword evidence="4 5" id="KW-0472">Membrane</keyword>
<comment type="subcellular location">
    <subcellularLocation>
        <location evidence="1">Membrane</location>
        <topology evidence="1">Multi-pass membrane protein</topology>
    </subcellularLocation>
</comment>
<feature type="transmembrane region" description="Helical" evidence="5">
    <location>
        <begin position="101"/>
        <end position="122"/>
    </location>
</feature>
<accession>A0ABR6GLF8</accession>
<evidence type="ECO:0000256" key="2">
    <source>
        <dbReference type="ARBA" id="ARBA00022692"/>
    </source>
</evidence>
<dbReference type="Pfam" id="PF02674">
    <property type="entry name" value="Colicin_V"/>
    <property type="match status" value="1"/>
</dbReference>
<feature type="transmembrane region" description="Helical" evidence="5">
    <location>
        <begin position="32"/>
        <end position="49"/>
    </location>
</feature>
<sequence length="179" mass="19472">MMSWVDLALLAMLVISVLLGVWRGLVFEVMTIVGWLVAWMAAPFVAPWIEQVLPQDKWSPTLLHALGLVLAFLLVLLLWGLGAKLVRALIQATPLSIIDRLGGAVFGVLRGVLLGLVVAVVVGMTPAVRSPAWNESLLAPWLQGTLVQVRPLLPQALHDYIPIPASPSQVVRSHRFSVI</sequence>
<comment type="caution">
    <text evidence="6">The sequence shown here is derived from an EMBL/GenBank/DDBJ whole genome shotgun (WGS) entry which is preliminary data.</text>
</comment>
<dbReference type="PANTHER" id="PTHR36926">
    <property type="entry name" value="COLICIN V PRODUCTION PROTEIN"/>
    <property type="match status" value="1"/>
</dbReference>
<reference evidence="6 7" key="1">
    <citation type="submission" date="2020-08" db="EMBL/GenBank/DDBJ databases">
        <title>Genomic Encyclopedia of Type Strains, Phase III (KMG-III): the genomes of soil and plant-associated and newly described type strains.</title>
        <authorList>
            <person name="Whitman W."/>
        </authorList>
    </citation>
    <scope>NUCLEOTIDE SEQUENCE [LARGE SCALE GENOMIC DNA]</scope>
    <source>
        <strain evidence="6 7">CECT 7247</strain>
    </source>
</reference>
<evidence type="ECO:0000313" key="6">
    <source>
        <dbReference type="EMBL" id="MBB3192939.1"/>
    </source>
</evidence>
<dbReference type="Proteomes" id="UP000574369">
    <property type="component" value="Unassembled WGS sequence"/>
</dbReference>
<evidence type="ECO:0000256" key="4">
    <source>
        <dbReference type="ARBA" id="ARBA00023136"/>
    </source>
</evidence>
<dbReference type="InterPro" id="IPR052719">
    <property type="entry name" value="CvpA-like"/>
</dbReference>
<evidence type="ECO:0000256" key="3">
    <source>
        <dbReference type="ARBA" id="ARBA00022989"/>
    </source>
</evidence>
<dbReference type="EMBL" id="JACHXO010000001">
    <property type="protein sequence ID" value="MBB3192939.1"/>
    <property type="molecule type" value="Genomic_DNA"/>
</dbReference>
<organism evidence="6 7">
    <name type="scientific">Roseateles terrae</name>
    <dbReference type="NCBI Taxonomy" id="431060"/>
    <lineage>
        <taxon>Bacteria</taxon>
        <taxon>Pseudomonadati</taxon>
        <taxon>Pseudomonadota</taxon>
        <taxon>Betaproteobacteria</taxon>
        <taxon>Burkholderiales</taxon>
        <taxon>Sphaerotilaceae</taxon>
        <taxon>Roseateles</taxon>
    </lineage>
</organism>
<feature type="transmembrane region" description="Helical" evidence="5">
    <location>
        <begin position="7"/>
        <end position="26"/>
    </location>
</feature>